<dbReference type="Gene3D" id="3.30.70.270">
    <property type="match status" value="1"/>
</dbReference>
<evidence type="ECO:0000313" key="6">
    <source>
        <dbReference type="Proteomes" id="UP001142810"/>
    </source>
</evidence>
<feature type="transmembrane region" description="Helical" evidence="2">
    <location>
        <begin position="91"/>
        <end position="114"/>
    </location>
</feature>
<dbReference type="NCBIfam" id="TIGR00254">
    <property type="entry name" value="GGDEF"/>
    <property type="match status" value="1"/>
</dbReference>
<keyword evidence="6" id="KW-1185">Reference proteome</keyword>
<sequence>MDVKSLLLARPEDQYSSYDVISLLHGNILIGLLMTILAMACLVFGFENPAIHSVKLYFWYTLIGIVMLRLADTLYWRLALQGTDYDPEIPLIRFSAGAIANITLWSAYVTVLYHHMNTMEIMTTLVIVSAMAGGAATLLAPSRPLVSLYCTLLILPVSILALTDMRYEFNVIGTLGVAYWILLFSISLKSSAFFSKAIEIKKINESLINQLKSERNEVARANEALKSINEKLDNSNVTLEEEVLKRTDDIHRLSNRDPLTELLNRAGFKRHLESIIKTSRKHDNGLAVLFVDLDGFKQVNDSLGHQIGDKVLIEVATRLRRFCEPDHIARWGGDEFVVALPYANRDTAIAVGQAARSGLTIPFTVDENQILLDATIGIALFPEHGESASTLIQEADVTMYEQKRIQPGTVGVFNATIYDSLRKEQALRDGLRQAINRREFSVVYQPIVNGLDNGVWAAEALLRWTFHDTPVRPDYFIPIAEKIGLIHEIGDWVLNRACIDATQWSLGHNVAVSVNVSVIQLMDNNFIQSLDRALKSSGLAPERLHLEITESVFADNRERVQRQVNAIKSRAVQISIDDFGTGFSSLSQLQTLNFDHIKIDRAFVQNLEEGSDTIIRATLLIAKEFGYKTVAEGIETRDHAERLTRMGVDFLQGYYYARPLPVRELTNWFEQHQQ</sequence>
<dbReference type="Pfam" id="PF00563">
    <property type="entry name" value="EAL"/>
    <property type="match status" value="1"/>
</dbReference>
<dbReference type="PROSITE" id="PS50887">
    <property type="entry name" value="GGDEF"/>
    <property type="match status" value="1"/>
</dbReference>
<name>A0ABT3P3A2_9ALTE</name>
<keyword evidence="2" id="KW-0812">Transmembrane</keyword>
<dbReference type="Gene3D" id="3.20.20.450">
    <property type="entry name" value="EAL domain"/>
    <property type="match status" value="1"/>
</dbReference>
<reference evidence="5" key="1">
    <citation type="submission" date="2022-11" db="EMBL/GenBank/DDBJ databases">
        <title>Alteromonas sp. nov., isolated from sea water of the Qingdao.</title>
        <authorList>
            <person name="Wang Q."/>
        </authorList>
    </citation>
    <scope>NUCLEOTIDE SEQUENCE</scope>
    <source>
        <strain evidence="5">ASW11-7</strain>
    </source>
</reference>
<dbReference type="InterPro" id="IPR000160">
    <property type="entry name" value="GGDEF_dom"/>
</dbReference>
<dbReference type="SUPFAM" id="SSF55073">
    <property type="entry name" value="Nucleotide cyclase"/>
    <property type="match status" value="1"/>
</dbReference>
<dbReference type="Proteomes" id="UP001142810">
    <property type="component" value="Unassembled WGS sequence"/>
</dbReference>
<feature type="coiled-coil region" evidence="1">
    <location>
        <begin position="204"/>
        <end position="242"/>
    </location>
</feature>
<dbReference type="SMART" id="SM00052">
    <property type="entry name" value="EAL"/>
    <property type="match status" value="1"/>
</dbReference>
<dbReference type="SUPFAM" id="SSF141868">
    <property type="entry name" value="EAL domain-like"/>
    <property type="match status" value="1"/>
</dbReference>
<protein>
    <submittedName>
        <fullName evidence="5">EAL domain-containing protein</fullName>
    </submittedName>
</protein>
<keyword evidence="1" id="KW-0175">Coiled coil</keyword>
<dbReference type="InterPro" id="IPR035919">
    <property type="entry name" value="EAL_sf"/>
</dbReference>
<dbReference type="EMBL" id="JAPFRD010000002">
    <property type="protein sequence ID" value="MCW8107228.1"/>
    <property type="molecule type" value="Genomic_DNA"/>
</dbReference>
<dbReference type="InterPro" id="IPR029787">
    <property type="entry name" value="Nucleotide_cyclase"/>
</dbReference>
<keyword evidence="2" id="KW-1133">Transmembrane helix</keyword>
<feature type="transmembrane region" description="Helical" evidence="2">
    <location>
        <begin position="121"/>
        <end position="140"/>
    </location>
</feature>
<evidence type="ECO:0000259" key="4">
    <source>
        <dbReference type="PROSITE" id="PS50887"/>
    </source>
</evidence>
<dbReference type="Pfam" id="PF00990">
    <property type="entry name" value="GGDEF"/>
    <property type="match status" value="1"/>
</dbReference>
<dbReference type="InterPro" id="IPR001633">
    <property type="entry name" value="EAL_dom"/>
</dbReference>
<accession>A0ABT3P3A2</accession>
<dbReference type="InterPro" id="IPR052155">
    <property type="entry name" value="Biofilm_reg_signaling"/>
</dbReference>
<organism evidence="5 6">
    <name type="scientific">Alteromonas aquimaris</name>
    <dbReference type="NCBI Taxonomy" id="2998417"/>
    <lineage>
        <taxon>Bacteria</taxon>
        <taxon>Pseudomonadati</taxon>
        <taxon>Pseudomonadota</taxon>
        <taxon>Gammaproteobacteria</taxon>
        <taxon>Alteromonadales</taxon>
        <taxon>Alteromonadaceae</taxon>
        <taxon>Alteromonas/Salinimonas group</taxon>
        <taxon>Alteromonas</taxon>
    </lineage>
</organism>
<dbReference type="CDD" id="cd01948">
    <property type="entry name" value="EAL"/>
    <property type="match status" value="1"/>
</dbReference>
<keyword evidence="2" id="KW-0472">Membrane</keyword>
<proteinExistence type="predicted"/>
<feature type="transmembrane region" description="Helical" evidence="2">
    <location>
        <begin position="146"/>
        <end position="162"/>
    </location>
</feature>
<evidence type="ECO:0000313" key="5">
    <source>
        <dbReference type="EMBL" id="MCW8107228.1"/>
    </source>
</evidence>
<dbReference type="CDD" id="cd01949">
    <property type="entry name" value="GGDEF"/>
    <property type="match status" value="1"/>
</dbReference>
<feature type="domain" description="EAL" evidence="3">
    <location>
        <begin position="424"/>
        <end position="673"/>
    </location>
</feature>
<feature type="transmembrane region" description="Helical" evidence="2">
    <location>
        <begin position="20"/>
        <end position="45"/>
    </location>
</feature>
<dbReference type="PROSITE" id="PS50883">
    <property type="entry name" value="EAL"/>
    <property type="match status" value="1"/>
</dbReference>
<feature type="transmembrane region" description="Helical" evidence="2">
    <location>
        <begin position="169"/>
        <end position="188"/>
    </location>
</feature>
<dbReference type="SMART" id="SM00267">
    <property type="entry name" value="GGDEF"/>
    <property type="match status" value="1"/>
</dbReference>
<comment type="caution">
    <text evidence="5">The sequence shown here is derived from an EMBL/GenBank/DDBJ whole genome shotgun (WGS) entry which is preliminary data.</text>
</comment>
<gene>
    <name evidence="5" type="ORF">OPS25_01755</name>
</gene>
<evidence type="ECO:0000259" key="3">
    <source>
        <dbReference type="PROSITE" id="PS50883"/>
    </source>
</evidence>
<dbReference type="PANTHER" id="PTHR44757:SF2">
    <property type="entry name" value="BIOFILM ARCHITECTURE MAINTENANCE PROTEIN MBAA"/>
    <property type="match status" value="1"/>
</dbReference>
<evidence type="ECO:0000256" key="2">
    <source>
        <dbReference type="SAM" id="Phobius"/>
    </source>
</evidence>
<dbReference type="RefSeq" id="WP_265615927.1">
    <property type="nucleotide sequence ID" value="NZ_JAPFRD010000002.1"/>
</dbReference>
<feature type="domain" description="GGDEF" evidence="4">
    <location>
        <begin position="284"/>
        <end position="415"/>
    </location>
</feature>
<dbReference type="InterPro" id="IPR043128">
    <property type="entry name" value="Rev_trsase/Diguanyl_cyclase"/>
</dbReference>
<feature type="transmembrane region" description="Helical" evidence="2">
    <location>
        <begin position="57"/>
        <end position="79"/>
    </location>
</feature>
<evidence type="ECO:0000256" key="1">
    <source>
        <dbReference type="SAM" id="Coils"/>
    </source>
</evidence>
<dbReference type="PANTHER" id="PTHR44757">
    <property type="entry name" value="DIGUANYLATE CYCLASE DGCP"/>
    <property type="match status" value="1"/>
</dbReference>